<proteinExistence type="predicted"/>
<organism evidence="2 3">
    <name type="scientific">Gossypium darwinii</name>
    <name type="common">Darwin's cotton</name>
    <name type="synonym">Gossypium barbadense var. darwinii</name>
    <dbReference type="NCBI Taxonomy" id="34276"/>
    <lineage>
        <taxon>Eukaryota</taxon>
        <taxon>Viridiplantae</taxon>
        <taxon>Streptophyta</taxon>
        <taxon>Embryophyta</taxon>
        <taxon>Tracheophyta</taxon>
        <taxon>Spermatophyta</taxon>
        <taxon>Magnoliopsida</taxon>
        <taxon>eudicotyledons</taxon>
        <taxon>Gunneridae</taxon>
        <taxon>Pentapetalae</taxon>
        <taxon>rosids</taxon>
        <taxon>malvids</taxon>
        <taxon>Malvales</taxon>
        <taxon>Malvaceae</taxon>
        <taxon>Malvoideae</taxon>
        <taxon>Gossypium</taxon>
    </lineage>
</organism>
<keyword evidence="1" id="KW-0812">Transmembrane</keyword>
<dbReference type="AlphaFoldDB" id="A0A5D2EZG6"/>
<dbReference type="EMBL" id="CM017697">
    <property type="protein sequence ID" value="TYG98845.1"/>
    <property type="molecule type" value="Genomic_DNA"/>
</dbReference>
<evidence type="ECO:0000313" key="2">
    <source>
        <dbReference type="EMBL" id="TYG98845.1"/>
    </source>
</evidence>
<keyword evidence="1" id="KW-0472">Membrane</keyword>
<name>A0A5D2EZG6_GOSDA</name>
<accession>A0A5D2EZG6</accession>
<evidence type="ECO:0000256" key="1">
    <source>
        <dbReference type="SAM" id="Phobius"/>
    </source>
</evidence>
<keyword evidence="3" id="KW-1185">Reference proteome</keyword>
<dbReference type="Proteomes" id="UP000323506">
    <property type="component" value="Chromosome A10"/>
</dbReference>
<gene>
    <name evidence="2" type="ORF">ES288_A10G149500v1</name>
</gene>
<reference evidence="2 3" key="1">
    <citation type="submission" date="2019-06" db="EMBL/GenBank/DDBJ databases">
        <title>WGS assembly of Gossypium darwinii.</title>
        <authorList>
            <person name="Chen Z.J."/>
            <person name="Sreedasyam A."/>
            <person name="Ando A."/>
            <person name="Song Q."/>
            <person name="De L."/>
            <person name="Hulse-Kemp A."/>
            <person name="Ding M."/>
            <person name="Ye W."/>
            <person name="Kirkbride R."/>
            <person name="Jenkins J."/>
            <person name="Plott C."/>
            <person name="Lovell J."/>
            <person name="Lin Y.-M."/>
            <person name="Vaughn R."/>
            <person name="Liu B."/>
            <person name="Li W."/>
            <person name="Simpson S."/>
            <person name="Scheffler B."/>
            <person name="Saski C."/>
            <person name="Grover C."/>
            <person name="Hu G."/>
            <person name="Conover J."/>
            <person name="Carlson J."/>
            <person name="Shu S."/>
            <person name="Boston L."/>
            <person name="Williams M."/>
            <person name="Peterson D."/>
            <person name="Mcgee K."/>
            <person name="Jones D."/>
            <person name="Wendel J."/>
            <person name="Stelly D."/>
            <person name="Grimwood J."/>
            <person name="Schmutz J."/>
        </authorList>
    </citation>
    <scope>NUCLEOTIDE SEQUENCE [LARGE SCALE GENOMIC DNA]</scope>
    <source>
        <strain evidence="2">1808015.09</strain>
    </source>
</reference>
<keyword evidence="1" id="KW-1133">Transmembrane helix</keyword>
<feature type="transmembrane region" description="Helical" evidence="1">
    <location>
        <begin position="37"/>
        <end position="54"/>
    </location>
</feature>
<evidence type="ECO:0000313" key="3">
    <source>
        <dbReference type="Proteomes" id="UP000323506"/>
    </source>
</evidence>
<protein>
    <submittedName>
        <fullName evidence="2">Uncharacterized protein</fullName>
    </submittedName>
</protein>
<sequence length="56" mass="6646">MLVRKSIRLSSMSVWQRECQLNFRVADLMIKPSIRMMTNEAYCILCITYIYVIVVD</sequence>